<reference evidence="2 3" key="1">
    <citation type="submission" date="2015-09" db="EMBL/GenBank/DDBJ databases">
        <title>Genome sequence of the marine flavobacterium Croceitalea dokdonensis DOKDO 023 that contains proton- and sodium-pumping rhodopsins.</title>
        <authorList>
            <person name="Kwon S.-K."/>
            <person name="Lee H.K."/>
            <person name="Kwak M.-J."/>
            <person name="Kim J.F."/>
        </authorList>
    </citation>
    <scope>NUCLEOTIDE SEQUENCE [LARGE SCALE GENOMIC DNA]</scope>
    <source>
        <strain evidence="2 3">DOKDO 023</strain>
    </source>
</reference>
<proteinExistence type="predicted"/>
<dbReference type="Gene3D" id="3.20.20.150">
    <property type="entry name" value="Divalent-metal-dependent TIM barrel enzymes"/>
    <property type="match status" value="1"/>
</dbReference>
<dbReference type="InterPro" id="IPR013022">
    <property type="entry name" value="Xyl_isomerase-like_TIM-brl"/>
</dbReference>
<dbReference type="InterPro" id="IPR050312">
    <property type="entry name" value="IolE/XylAMocC-like"/>
</dbReference>
<comment type="caution">
    <text evidence="2">The sequence shown here is derived from an EMBL/GenBank/DDBJ whole genome shotgun (WGS) entry which is preliminary data.</text>
</comment>
<gene>
    <name evidence="2" type="ORF">I595_1445</name>
</gene>
<evidence type="ECO:0000313" key="3">
    <source>
        <dbReference type="Proteomes" id="UP000050280"/>
    </source>
</evidence>
<dbReference type="EMBL" id="LDJX01000002">
    <property type="protein sequence ID" value="KPM33018.1"/>
    <property type="molecule type" value="Genomic_DNA"/>
</dbReference>
<accession>A0A0P7B3F1</accession>
<dbReference type="PANTHER" id="PTHR12110">
    <property type="entry name" value="HYDROXYPYRUVATE ISOMERASE"/>
    <property type="match status" value="1"/>
</dbReference>
<dbReference type="SUPFAM" id="SSF51658">
    <property type="entry name" value="Xylose isomerase-like"/>
    <property type="match status" value="1"/>
</dbReference>
<dbReference type="AlphaFoldDB" id="A0A0P7B3F1"/>
<dbReference type="STRING" id="1300341.I595_1445"/>
<organism evidence="2 3">
    <name type="scientific">Croceitalea dokdonensis DOKDO 023</name>
    <dbReference type="NCBI Taxonomy" id="1300341"/>
    <lineage>
        <taxon>Bacteria</taxon>
        <taxon>Pseudomonadati</taxon>
        <taxon>Bacteroidota</taxon>
        <taxon>Flavobacteriia</taxon>
        <taxon>Flavobacteriales</taxon>
        <taxon>Flavobacteriaceae</taxon>
        <taxon>Croceitalea</taxon>
    </lineage>
</organism>
<dbReference type="InterPro" id="IPR036237">
    <property type="entry name" value="Xyl_isomerase-like_sf"/>
</dbReference>
<evidence type="ECO:0000313" key="2">
    <source>
        <dbReference type="EMBL" id="KPM33018.1"/>
    </source>
</evidence>
<dbReference type="RefSeq" id="WP_054558577.1">
    <property type="nucleotide sequence ID" value="NZ_LDJX01000002.1"/>
</dbReference>
<keyword evidence="3" id="KW-1185">Reference proteome</keyword>
<feature type="domain" description="Xylose isomerase-like TIM barrel" evidence="1">
    <location>
        <begin position="55"/>
        <end position="295"/>
    </location>
</feature>
<dbReference type="OrthoDB" id="9798407at2"/>
<evidence type="ECO:0000259" key="1">
    <source>
        <dbReference type="Pfam" id="PF01261"/>
    </source>
</evidence>
<dbReference type="Proteomes" id="UP000050280">
    <property type="component" value="Unassembled WGS sequence"/>
</dbReference>
<keyword evidence="2" id="KW-0413">Isomerase</keyword>
<sequence length="318" mass="36273">MNRRSYIKTIGLGTGAALLSHPLRASSFLESNITLGVQLFTIAKWVDDDLKSALALISELGYREVEFFGPYDFSTQFAKDRWNQIKPMLGIKNDAFYGYQIKEVKNMLADYGLIAPSMHTDLDTLRNGLDHMLDKVSELKTKYLVLPAIQGDKHSLDHYKRYAEEFNGFGEKMAGYDIQFVYHNHGYEHMVLDGQVPMDYLLENTENGKVAFELDIFWMQAAGADPVRYLEKYPEKYKLLHLKDAAKPFRFSGDGQTSDQWMAGFPLMSDPGDGVYDIKAIIQTAKKTGVEHYYLERDLAPDPKETLRNSYNNLKAMG</sequence>
<protein>
    <submittedName>
        <fullName evidence="2">Xylose isomerase domain-containing protein TIM barrel</fullName>
    </submittedName>
</protein>
<dbReference type="PANTHER" id="PTHR12110:SF41">
    <property type="entry name" value="INOSOSE DEHYDRATASE"/>
    <property type="match status" value="1"/>
</dbReference>
<dbReference type="GO" id="GO:0016853">
    <property type="term" value="F:isomerase activity"/>
    <property type="evidence" value="ECO:0007669"/>
    <property type="project" value="UniProtKB-KW"/>
</dbReference>
<dbReference type="Pfam" id="PF01261">
    <property type="entry name" value="AP_endonuc_2"/>
    <property type="match status" value="1"/>
</dbReference>
<name>A0A0P7B3F1_9FLAO</name>